<evidence type="ECO:0000313" key="8">
    <source>
        <dbReference type="EMBL" id="QBI18814.1"/>
    </source>
</evidence>
<sequence length="363" mass="37873">MRARARIVAAIVGKDLRLFSRDRFYLFITVLGLVFFGGLFWLLPATVEATVPVGIHLPGAKQLVDDAADDAGDEGFAITAFDSAGALEDAVAEGEDVAAGLAFPDGFVASVIAGEPTTVELYVGAEVPEGLRPALAGAAREVAFAIAGDAPPVEVPEVEGMVLGIDRADDPLSLREQLRPLVVFIVLTMEMFALASLVAVELAQRTATALVTTPARVSDVLAAKAVLGTVLAFGQAVLIALVTGTLTHRPGLILTVLALGALLVTGIGLLAGSTGQDFVGVVFWSVLLFVPLAIPAFAVLFPGTPEWWVQVLPSYGLVETLVRTAGYDEGWAEAWPYLGALAAWCVGLFVVGTAVLGRRVART</sequence>
<evidence type="ECO:0000256" key="1">
    <source>
        <dbReference type="ARBA" id="ARBA00004651"/>
    </source>
</evidence>
<dbReference type="Pfam" id="PF12698">
    <property type="entry name" value="ABC2_membrane_3"/>
    <property type="match status" value="1"/>
</dbReference>
<feature type="transmembrane region" description="Helical" evidence="6">
    <location>
        <begin position="278"/>
        <end position="301"/>
    </location>
</feature>
<keyword evidence="3 6" id="KW-0812">Transmembrane</keyword>
<feature type="transmembrane region" description="Helical" evidence="6">
    <location>
        <begin position="24"/>
        <end position="43"/>
    </location>
</feature>
<proteinExistence type="predicted"/>
<dbReference type="EMBL" id="CP036402">
    <property type="protein sequence ID" value="QBI18814.1"/>
    <property type="molecule type" value="Genomic_DNA"/>
</dbReference>
<keyword evidence="4 6" id="KW-1133">Transmembrane helix</keyword>
<dbReference type="PANTHER" id="PTHR30294">
    <property type="entry name" value="MEMBRANE COMPONENT OF ABC TRANSPORTER YHHJ-RELATED"/>
    <property type="match status" value="1"/>
</dbReference>
<gene>
    <name evidence="8" type="ORF">ER308_04125</name>
</gene>
<evidence type="ECO:0000256" key="3">
    <source>
        <dbReference type="ARBA" id="ARBA00022692"/>
    </source>
</evidence>
<keyword evidence="5 6" id="KW-0472">Membrane</keyword>
<dbReference type="AlphaFoldDB" id="A0A411YC78"/>
<evidence type="ECO:0000256" key="6">
    <source>
        <dbReference type="SAM" id="Phobius"/>
    </source>
</evidence>
<dbReference type="KEGG" id="erz:ER308_04125"/>
<accession>A0A411YC78</accession>
<dbReference type="GO" id="GO:0140359">
    <property type="term" value="F:ABC-type transporter activity"/>
    <property type="evidence" value="ECO:0007669"/>
    <property type="project" value="InterPro"/>
</dbReference>
<feature type="transmembrane region" description="Helical" evidence="6">
    <location>
        <begin position="181"/>
        <end position="200"/>
    </location>
</feature>
<protein>
    <submittedName>
        <fullName evidence="8">ABC transporter permease</fullName>
    </submittedName>
</protein>
<evidence type="ECO:0000313" key="9">
    <source>
        <dbReference type="Proteomes" id="UP000291469"/>
    </source>
</evidence>
<organism evidence="8 9">
    <name type="scientific">Egibacter rhizosphaerae</name>
    <dbReference type="NCBI Taxonomy" id="1670831"/>
    <lineage>
        <taxon>Bacteria</taxon>
        <taxon>Bacillati</taxon>
        <taxon>Actinomycetota</taxon>
        <taxon>Nitriliruptoria</taxon>
        <taxon>Egibacterales</taxon>
        <taxon>Egibacteraceae</taxon>
        <taxon>Egibacter</taxon>
    </lineage>
</organism>
<dbReference type="OrthoDB" id="5243783at2"/>
<dbReference type="PANTHER" id="PTHR30294:SF29">
    <property type="entry name" value="MULTIDRUG ABC TRANSPORTER PERMEASE YBHS-RELATED"/>
    <property type="match status" value="1"/>
</dbReference>
<dbReference type="RefSeq" id="WP_131153811.1">
    <property type="nucleotide sequence ID" value="NZ_CP036402.1"/>
</dbReference>
<evidence type="ECO:0000256" key="4">
    <source>
        <dbReference type="ARBA" id="ARBA00022989"/>
    </source>
</evidence>
<reference evidence="8 9" key="1">
    <citation type="submission" date="2019-01" db="EMBL/GenBank/DDBJ databases">
        <title>Egibacter rhizosphaerae EGI 80759T.</title>
        <authorList>
            <person name="Chen D.-D."/>
            <person name="Tian Y."/>
            <person name="Jiao J.-Y."/>
            <person name="Zhang X.-T."/>
            <person name="Zhang Y.-G."/>
            <person name="Zhang Y."/>
            <person name="Xiao M."/>
            <person name="Shu W.-S."/>
            <person name="Li W.-J."/>
        </authorList>
    </citation>
    <scope>NUCLEOTIDE SEQUENCE [LARGE SCALE GENOMIC DNA]</scope>
    <source>
        <strain evidence="8 9">EGI 80759</strain>
    </source>
</reference>
<dbReference type="InterPro" id="IPR013525">
    <property type="entry name" value="ABC2_TM"/>
</dbReference>
<evidence type="ECO:0000259" key="7">
    <source>
        <dbReference type="Pfam" id="PF12698"/>
    </source>
</evidence>
<feature type="transmembrane region" description="Helical" evidence="6">
    <location>
        <begin position="221"/>
        <end position="246"/>
    </location>
</feature>
<comment type="subcellular location">
    <subcellularLocation>
        <location evidence="1">Cell membrane</location>
        <topology evidence="1">Multi-pass membrane protein</topology>
    </subcellularLocation>
</comment>
<dbReference type="Proteomes" id="UP000291469">
    <property type="component" value="Chromosome"/>
</dbReference>
<feature type="transmembrane region" description="Helical" evidence="6">
    <location>
        <begin position="252"/>
        <end position="271"/>
    </location>
</feature>
<keyword evidence="9" id="KW-1185">Reference proteome</keyword>
<evidence type="ECO:0000256" key="5">
    <source>
        <dbReference type="ARBA" id="ARBA00023136"/>
    </source>
</evidence>
<feature type="domain" description="ABC-2 type transporter transmembrane" evidence="7">
    <location>
        <begin position="24"/>
        <end position="352"/>
    </location>
</feature>
<evidence type="ECO:0000256" key="2">
    <source>
        <dbReference type="ARBA" id="ARBA00022475"/>
    </source>
</evidence>
<dbReference type="InterPro" id="IPR051449">
    <property type="entry name" value="ABC-2_transporter_component"/>
</dbReference>
<feature type="transmembrane region" description="Helical" evidence="6">
    <location>
        <begin position="334"/>
        <end position="357"/>
    </location>
</feature>
<name>A0A411YC78_9ACTN</name>
<keyword evidence="2" id="KW-1003">Cell membrane</keyword>
<dbReference type="GO" id="GO:0005886">
    <property type="term" value="C:plasma membrane"/>
    <property type="evidence" value="ECO:0007669"/>
    <property type="project" value="UniProtKB-SubCell"/>
</dbReference>